<evidence type="ECO:0000256" key="1">
    <source>
        <dbReference type="ARBA" id="ARBA00004141"/>
    </source>
</evidence>
<protein>
    <recommendedName>
        <fullName evidence="6">Methylamine utilisation protein MauE domain-containing protein</fullName>
    </recommendedName>
</protein>
<dbReference type="Pfam" id="PF07291">
    <property type="entry name" value="MauE"/>
    <property type="match status" value="1"/>
</dbReference>
<feature type="transmembrane region" description="Helical" evidence="5">
    <location>
        <begin position="139"/>
        <end position="157"/>
    </location>
</feature>
<proteinExistence type="predicted"/>
<evidence type="ECO:0000256" key="5">
    <source>
        <dbReference type="SAM" id="Phobius"/>
    </source>
</evidence>
<keyword evidence="2 5" id="KW-0812">Transmembrane</keyword>
<dbReference type="InterPro" id="IPR009908">
    <property type="entry name" value="Methylamine_util_MauE"/>
</dbReference>
<keyword evidence="4 5" id="KW-0472">Membrane</keyword>
<dbReference type="RefSeq" id="WP_346086093.1">
    <property type="nucleotide sequence ID" value="NZ_BAAAZK010000006.1"/>
</dbReference>
<gene>
    <name evidence="7" type="ORF">GCM10022218_21350</name>
</gene>
<organism evidence="7 8">
    <name type="scientific">Sphingobacterium ginsenosidimutans</name>
    <dbReference type="NCBI Taxonomy" id="687845"/>
    <lineage>
        <taxon>Bacteria</taxon>
        <taxon>Pseudomonadati</taxon>
        <taxon>Bacteroidota</taxon>
        <taxon>Sphingobacteriia</taxon>
        <taxon>Sphingobacteriales</taxon>
        <taxon>Sphingobacteriaceae</taxon>
        <taxon>Sphingobacterium</taxon>
    </lineage>
</organism>
<keyword evidence="3 5" id="KW-1133">Transmembrane helix</keyword>
<evidence type="ECO:0000259" key="6">
    <source>
        <dbReference type="Pfam" id="PF07291"/>
    </source>
</evidence>
<dbReference type="EMBL" id="BAAAZK010000006">
    <property type="protein sequence ID" value="GAA4175507.1"/>
    <property type="molecule type" value="Genomic_DNA"/>
</dbReference>
<feature type="domain" description="Methylamine utilisation protein MauE" evidence="6">
    <location>
        <begin position="32"/>
        <end position="157"/>
    </location>
</feature>
<feature type="transmembrane region" description="Helical" evidence="5">
    <location>
        <begin position="32"/>
        <end position="50"/>
    </location>
</feature>
<reference evidence="8" key="1">
    <citation type="journal article" date="2019" name="Int. J. Syst. Evol. Microbiol.">
        <title>The Global Catalogue of Microorganisms (GCM) 10K type strain sequencing project: providing services to taxonomists for standard genome sequencing and annotation.</title>
        <authorList>
            <consortium name="The Broad Institute Genomics Platform"/>
            <consortium name="The Broad Institute Genome Sequencing Center for Infectious Disease"/>
            <person name="Wu L."/>
            <person name="Ma J."/>
        </authorList>
    </citation>
    <scope>NUCLEOTIDE SEQUENCE [LARGE SCALE GENOMIC DNA]</scope>
    <source>
        <strain evidence="8">JCM 16722</strain>
    </source>
</reference>
<evidence type="ECO:0000313" key="8">
    <source>
        <dbReference type="Proteomes" id="UP001500167"/>
    </source>
</evidence>
<evidence type="ECO:0000256" key="3">
    <source>
        <dbReference type="ARBA" id="ARBA00022989"/>
    </source>
</evidence>
<dbReference type="Proteomes" id="UP001500167">
    <property type="component" value="Unassembled WGS sequence"/>
</dbReference>
<comment type="subcellular location">
    <subcellularLocation>
        <location evidence="1">Membrane</location>
        <topology evidence="1">Multi-pass membrane protein</topology>
    </subcellularLocation>
</comment>
<evidence type="ECO:0000313" key="7">
    <source>
        <dbReference type="EMBL" id="GAA4175507.1"/>
    </source>
</evidence>
<comment type="caution">
    <text evidence="7">The sequence shown here is derived from an EMBL/GenBank/DDBJ whole genome shotgun (WGS) entry which is preliminary data.</text>
</comment>
<evidence type="ECO:0000256" key="2">
    <source>
        <dbReference type="ARBA" id="ARBA00022692"/>
    </source>
</evidence>
<accession>A0ABP8A1A0</accession>
<sequence length="170" mass="19590">MNMITGKLQSLKHHKRLKNDKIKRTVGKASNILFRIGVYGYACLYMFTGVDKLINIESFTRGLLKVPYLQDYALAIGLGILVLEISLSFMLIIPGRIQQISLWCSTVLMLAFTIFISWMMKYHPTQMCHCGKAIEKMGWHSHLVFNLIWLALGVYAIRYNHKLIHKTKLS</sequence>
<feature type="transmembrane region" description="Helical" evidence="5">
    <location>
        <begin position="72"/>
        <end position="93"/>
    </location>
</feature>
<keyword evidence="8" id="KW-1185">Reference proteome</keyword>
<feature type="transmembrane region" description="Helical" evidence="5">
    <location>
        <begin position="100"/>
        <end position="119"/>
    </location>
</feature>
<name>A0ABP8A1A0_9SPHI</name>
<evidence type="ECO:0000256" key="4">
    <source>
        <dbReference type="ARBA" id="ARBA00023136"/>
    </source>
</evidence>